<dbReference type="Proteomes" id="UP000588071">
    <property type="component" value="Unassembled WGS sequence"/>
</dbReference>
<protein>
    <recommendedName>
        <fullName evidence="3">Sporulation protein Cse60</fullName>
    </recommendedName>
</protein>
<evidence type="ECO:0008006" key="3">
    <source>
        <dbReference type="Google" id="ProtNLM"/>
    </source>
</evidence>
<proteinExistence type="predicted"/>
<sequence>MKQVKLIKSYQRNELEEKINIAIQENNLANIHDIKINMAIDEDNDAVYLATIIYEEDE</sequence>
<evidence type="ECO:0000313" key="2">
    <source>
        <dbReference type="Proteomes" id="UP000588071"/>
    </source>
</evidence>
<reference evidence="1 2" key="1">
    <citation type="submission" date="2020-04" db="EMBL/GenBank/DDBJ databases">
        <authorList>
            <person name="Hitch T.C.A."/>
            <person name="Wylensek D."/>
            <person name="Clavel T."/>
        </authorList>
    </citation>
    <scope>NUCLEOTIDE SEQUENCE [LARGE SCALE GENOMIC DNA]</scope>
    <source>
        <strain evidence="1 2">WCA-380-WT-3C</strain>
    </source>
</reference>
<evidence type="ECO:0000313" key="1">
    <source>
        <dbReference type="EMBL" id="NME50465.1"/>
    </source>
</evidence>
<dbReference type="AlphaFoldDB" id="A0A7X9NN88"/>
<gene>
    <name evidence="1" type="ORF">HF857_09600</name>
</gene>
<dbReference type="RefSeq" id="WP_168931618.1">
    <property type="nucleotide sequence ID" value="NZ_CP010059.1"/>
</dbReference>
<accession>A0A7X9NN88</accession>
<comment type="caution">
    <text evidence="1">The sequence shown here is derived from an EMBL/GenBank/DDBJ whole genome shotgun (WGS) entry which is preliminary data.</text>
</comment>
<organism evidence="1 2">
    <name type="scientific">Enterococcus cecorum</name>
    <dbReference type="NCBI Taxonomy" id="44008"/>
    <lineage>
        <taxon>Bacteria</taxon>
        <taxon>Bacillati</taxon>
        <taxon>Bacillota</taxon>
        <taxon>Bacilli</taxon>
        <taxon>Lactobacillales</taxon>
        <taxon>Enterococcaceae</taxon>
        <taxon>Enterococcus</taxon>
    </lineage>
</organism>
<dbReference type="EMBL" id="JABAFV010000018">
    <property type="protein sequence ID" value="NME50465.1"/>
    <property type="molecule type" value="Genomic_DNA"/>
</dbReference>
<name>A0A7X9NN88_9ENTE</name>